<evidence type="ECO:0000313" key="2">
    <source>
        <dbReference type="Proteomes" id="UP000793456"/>
    </source>
</evidence>
<organism evidence="1 2">
    <name type="scientific">Larimichthys crocea</name>
    <name type="common">Large yellow croaker</name>
    <name type="synonym">Pseudosciaena crocea</name>
    <dbReference type="NCBI Taxonomy" id="215358"/>
    <lineage>
        <taxon>Eukaryota</taxon>
        <taxon>Metazoa</taxon>
        <taxon>Chordata</taxon>
        <taxon>Craniata</taxon>
        <taxon>Vertebrata</taxon>
        <taxon>Euteleostomi</taxon>
        <taxon>Actinopterygii</taxon>
        <taxon>Neopterygii</taxon>
        <taxon>Teleostei</taxon>
        <taxon>Neoteleostei</taxon>
        <taxon>Acanthomorphata</taxon>
        <taxon>Eupercaria</taxon>
        <taxon>Sciaenidae</taxon>
        <taxon>Larimichthys</taxon>
    </lineage>
</organism>
<keyword evidence="2" id="KW-1185">Reference proteome</keyword>
<evidence type="ECO:0000313" key="1">
    <source>
        <dbReference type="EMBL" id="TMS21161.1"/>
    </source>
</evidence>
<sequence length="246" mass="27154">MQRDGSFLYLRKGKPCTVGFCDESGKCMKQVQDVIERLWDFIDKLDINTFGKFLADNIVGSVVVFSLIFWIPLSILVHCVDKRLDQQYEENTKCFYYPPSSQEMLSNLESASVRIVKPPQPPFFSGARTAPSSLPQQQQLQQASQVGATPAANSSNSNNSSTQDPGPSCGLTPDSAGGLRMATIQEDTSSDSHLGEEGLSDDFTTAGACSSAMKSSYEDLTEQSHPTRDRRRLKRQECIDSKETEC</sequence>
<accession>A0ACD3RNQ9</accession>
<protein>
    <submittedName>
        <fullName evidence="1">Uncharacterized protein</fullName>
    </submittedName>
</protein>
<proteinExistence type="predicted"/>
<dbReference type="Proteomes" id="UP000793456">
    <property type="component" value="Chromosome III"/>
</dbReference>
<dbReference type="EMBL" id="CM011676">
    <property type="protein sequence ID" value="TMS21161.1"/>
    <property type="molecule type" value="Genomic_DNA"/>
</dbReference>
<name>A0ACD3RNQ9_LARCR</name>
<reference evidence="1" key="1">
    <citation type="submission" date="2018-11" db="EMBL/GenBank/DDBJ databases">
        <title>The sequence and de novo assembly of Larimichthys crocea genome using PacBio and Hi-C technologies.</title>
        <authorList>
            <person name="Xu P."/>
            <person name="Chen B."/>
            <person name="Zhou Z."/>
            <person name="Ke Q."/>
            <person name="Wu Y."/>
            <person name="Bai H."/>
            <person name="Pu F."/>
        </authorList>
    </citation>
    <scope>NUCLEOTIDE SEQUENCE</scope>
    <source>
        <tissue evidence="1">Muscle</tissue>
    </source>
</reference>
<comment type="caution">
    <text evidence="1">The sequence shown here is derived from an EMBL/GenBank/DDBJ whole genome shotgun (WGS) entry which is preliminary data.</text>
</comment>
<gene>
    <name evidence="1" type="ORF">E3U43_015134</name>
</gene>